<gene>
    <name evidence="11" type="ORF">E1263_31090</name>
</gene>
<keyword evidence="4" id="KW-0964">Secreted</keyword>
<dbReference type="InterPro" id="IPR006311">
    <property type="entry name" value="TAT_signal"/>
</dbReference>
<feature type="region of interest" description="Disordered" evidence="8">
    <location>
        <begin position="483"/>
        <end position="507"/>
    </location>
</feature>
<evidence type="ECO:0000256" key="8">
    <source>
        <dbReference type="SAM" id="MobiDB-lite"/>
    </source>
</evidence>
<comment type="caution">
    <text evidence="11">The sequence shown here is derived from an EMBL/GenBank/DDBJ whole genome shotgun (WGS) entry which is preliminary data.</text>
</comment>
<sequence length="1146" mass="122315">MTTVSRRTVLGSAVGASVLAALPSSLQQALAAPARPGRLEDIEHVVILMQENRSFDHYFGTTAGVRGFGDRTGVRGVNGLPVGFQPDPSRLEGWLAPFSMNAAHTNAYRQGAADFGYTTSMGARADGIADGYVTRRSSGWLGQGFYEPADMPFYDALTSVFTVCDAYHCSIETSTNPNREHFMTGTSGGTVRDLPVYDNTEISGGYEWTTYAERLEAAGVSWKTYQALDNFDDNALAWFTPFVKAKPGESLYERGMRMVGDGSQSGDPFAMGAALVKEFAADVQADKLPQVSWLVAPAALSEHAAYTPPNGEHLTAQLLSALADNPAVWAKTAFILNYDEHGGFFDHDLPPVPPLGNGRGKSTVSTDGELVVQVKSANGSTAYRLVNQRGQYRVNGAWVDTLPTGETRTAGPTPLGLGIRVPMLVVSPWSRGGAVDSTVYDHTSVIQFLERRFGVHEPNISPWRRAITGDLVSAFDFSGEDPAWPTLPDTSGNRKKSDDAALRPAPTVPIPQVLPRQRRGTKTLRPLPYALTLTSRIRRGKVELGFGNNGDQAAVLAVYPEPGVAPRNYTVGGDSHLSDEWSFGATGFDLRVHGPAGALWHLRGRNGDLNVELLPRAGVMLAKLSNSTRRSQTFQVGDLAYGEGIREVRVPAGQFREVPVRIGSHGWYDVAVTADGDPYFLRRQAGRLPSRRAGKTDPALGLPDPVIAWLNLPAPLTGDRTSIVPGLPTLLTAQFAADTKVTGLHAVLDLPAGWTAHAVIAPPTSLAAGQKALATWLLTAPAGTTDNDLRRVRLLLQGRSGDRLALAEAAAIPRIAPVLGIAIELAKPSSTIDDPVVVPGKTTTLTAKFTAADDVTAVTAALAVPAGWASKVVSPAPVSIGVGQNATASWEVTAPAGLTSADPRLLKVVVQGKARGWPVAVERTVTPLVAPVMTGHLLDEDFESLADKLQVAAERPAPAGLLGWTPTPPAGWSVVNAPGMPQGPKDLQGWTFMTKRMHSTGGQDRDLFKLGLGVLAVADPDDWDDLDGASGRGAYDSTLVSPAVTLSAGTAKLYLVFDSHYRQEAPQKVAVTATFDTGAPVELLRYSSDATGNDNAGGDVENKEIRKEFAVPAGARAVTLRFRIYDARNNWYWAVDNIRLDAQPIR</sequence>
<protein>
    <recommendedName>
        <fullName evidence="3">phospholipase C</fullName>
        <ecNumber evidence="3">3.1.4.3</ecNumber>
    </recommendedName>
</protein>
<evidence type="ECO:0000256" key="9">
    <source>
        <dbReference type="SAM" id="SignalP"/>
    </source>
</evidence>
<dbReference type="PANTHER" id="PTHR31956">
    <property type="entry name" value="NON-SPECIFIC PHOSPHOLIPASE C4-RELATED"/>
    <property type="match status" value="1"/>
</dbReference>
<comment type="similarity">
    <text evidence="2">Belongs to the bacterial phospholipase C family.</text>
</comment>
<dbReference type="EC" id="3.1.4.3" evidence="3"/>
<evidence type="ECO:0000313" key="11">
    <source>
        <dbReference type="EMBL" id="TDD50280.1"/>
    </source>
</evidence>
<keyword evidence="6" id="KW-0843">Virulence</keyword>
<dbReference type="InterPro" id="IPR008475">
    <property type="entry name" value="PLipase_C_C"/>
</dbReference>
<dbReference type="Pfam" id="PF05506">
    <property type="entry name" value="PLipase_C_C"/>
    <property type="match status" value="2"/>
</dbReference>
<organism evidence="11 12">
    <name type="scientific">Kribbella antibiotica</name>
    <dbReference type="NCBI Taxonomy" id="190195"/>
    <lineage>
        <taxon>Bacteria</taxon>
        <taxon>Bacillati</taxon>
        <taxon>Actinomycetota</taxon>
        <taxon>Actinomycetes</taxon>
        <taxon>Propionibacteriales</taxon>
        <taxon>Kribbellaceae</taxon>
        <taxon>Kribbella</taxon>
    </lineage>
</organism>
<evidence type="ECO:0000313" key="12">
    <source>
        <dbReference type="Proteomes" id="UP000295124"/>
    </source>
</evidence>
<dbReference type="AlphaFoldDB" id="A0A4R4YZ47"/>
<accession>A0A4R4YZ47</accession>
<dbReference type="Pfam" id="PF04185">
    <property type="entry name" value="Phosphoesterase"/>
    <property type="match status" value="1"/>
</dbReference>
<feature type="signal peptide" evidence="9">
    <location>
        <begin position="1"/>
        <end position="31"/>
    </location>
</feature>
<keyword evidence="9" id="KW-0732">Signal</keyword>
<evidence type="ECO:0000256" key="1">
    <source>
        <dbReference type="ARBA" id="ARBA00004191"/>
    </source>
</evidence>
<evidence type="ECO:0000259" key="10">
    <source>
        <dbReference type="Pfam" id="PF05506"/>
    </source>
</evidence>
<dbReference type="Proteomes" id="UP000295124">
    <property type="component" value="Unassembled WGS sequence"/>
</dbReference>
<dbReference type="RefSeq" id="WP_132173841.1">
    <property type="nucleotide sequence ID" value="NZ_SMKX01000122.1"/>
</dbReference>
<evidence type="ECO:0000256" key="2">
    <source>
        <dbReference type="ARBA" id="ARBA00009717"/>
    </source>
</evidence>
<dbReference type="GO" id="GO:0034480">
    <property type="term" value="F:phosphatidylcholine phospholipase C activity"/>
    <property type="evidence" value="ECO:0007669"/>
    <property type="project" value="UniProtKB-EC"/>
</dbReference>
<keyword evidence="5" id="KW-0378">Hydrolase</keyword>
<evidence type="ECO:0000256" key="6">
    <source>
        <dbReference type="ARBA" id="ARBA00023026"/>
    </source>
</evidence>
<dbReference type="InterPro" id="IPR007312">
    <property type="entry name" value="Phosphoesterase"/>
</dbReference>
<name>A0A4R4YZ47_9ACTN</name>
<dbReference type="EMBL" id="SMKX01000122">
    <property type="protein sequence ID" value="TDD50280.1"/>
    <property type="molecule type" value="Genomic_DNA"/>
</dbReference>
<comment type="subcellular location">
    <subcellularLocation>
        <location evidence="1">Secreted</location>
        <location evidence="1">Cell wall</location>
    </subcellularLocation>
</comment>
<dbReference type="OrthoDB" id="4181857at2"/>
<dbReference type="PROSITE" id="PS51318">
    <property type="entry name" value="TAT"/>
    <property type="match status" value="1"/>
</dbReference>
<dbReference type="GO" id="GO:0016042">
    <property type="term" value="P:lipid catabolic process"/>
    <property type="evidence" value="ECO:0007669"/>
    <property type="project" value="InterPro"/>
</dbReference>
<evidence type="ECO:0000256" key="7">
    <source>
        <dbReference type="ARBA" id="ARBA00048421"/>
    </source>
</evidence>
<evidence type="ECO:0000256" key="5">
    <source>
        <dbReference type="ARBA" id="ARBA00022801"/>
    </source>
</evidence>
<dbReference type="NCBIfam" id="TIGR03396">
    <property type="entry name" value="PC_PLC"/>
    <property type="match status" value="1"/>
</dbReference>
<dbReference type="Gene3D" id="2.60.120.200">
    <property type="match status" value="1"/>
</dbReference>
<dbReference type="InterPro" id="IPR017767">
    <property type="entry name" value="PC-PLC"/>
</dbReference>
<feature type="domain" description="Bacterial phospholipase C C-terminal" evidence="10">
    <location>
        <begin position="616"/>
        <end position="687"/>
    </location>
</feature>
<dbReference type="Gene3D" id="3.40.720.10">
    <property type="entry name" value="Alkaline Phosphatase, subunit A"/>
    <property type="match status" value="2"/>
</dbReference>
<comment type="catalytic activity">
    <reaction evidence="7">
        <text>a 1,2-diacyl-sn-glycero-3-phosphocholine + H2O = phosphocholine + a 1,2-diacyl-sn-glycerol + H(+)</text>
        <dbReference type="Rhea" id="RHEA:10604"/>
        <dbReference type="ChEBI" id="CHEBI:15377"/>
        <dbReference type="ChEBI" id="CHEBI:15378"/>
        <dbReference type="ChEBI" id="CHEBI:17815"/>
        <dbReference type="ChEBI" id="CHEBI:57643"/>
        <dbReference type="ChEBI" id="CHEBI:295975"/>
        <dbReference type="EC" id="3.1.4.3"/>
    </reaction>
    <physiologicalReaction direction="left-to-right" evidence="7">
        <dbReference type="Rhea" id="RHEA:10605"/>
    </physiologicalReaction>
</comment>
<dbReference type="InterPro" id="IPR017850">
    <property type="entry name" value="Alkaline_phosphatase_core_sf"/>
</dbReference>
<evidence type="ECO:0000256" key="4">
    <source>
        <dbReference type="ARBA" id="ARBA00022512"/>
    </source>
</evidence>
<proteinExistence type="inferred from homology"/>
<reference evidence="11 12" key="1">
    <citation type="submission" date="2019-03" db="EMBL/GenBank/DDBJ databases">
        <title>Draft genome sequences of novel Actinobacteria.</title>
        <authorList>
            <person name="Sahin N."/>
            <person name="Ay H."/>
            <person name="Saygin H."/>
        </authorList>
    </citation>
    <scope>NUCLEOTIDE SEQUENCE [LARGE SCALE GENOMIC DNA]</scope>
    <source>
        <strain evidence="11 12">JCM 13523</strain>
    </source>
</reference>
<evidence type="ECO:0000256" key="3">
    <source>
        <dbReference type="ARBA" id="ARBA00012018"/>
    </source>
</evidence>
<keyword evidence="4" id="KW-0134">Cell wall</keyword>
<dbReference type="PANTHER" id="PTHR31956:SF1">
    <property type="entry name" value="NON-SPECIFIC PHOSPHOLIPASE C1"/>
    <property type="match status" value="1"/>
</dbReference>
<feature type="chain" id="PRO_5020202911" description="phospholipase C" evidence="9">
    <location>
        <begin position="32"/>
        <end position="1146"/>
    </location>
</feature>
<feature type="domain" description="Bacterial phospholipase C C-terminal" evidence="10">
    <location>
        <begin position="525"/>
        <end position="605"/>
    </location>
</feature>
<keyword evidence="12" id="KW-1185">Reference proteome</keyword>